<accession>B0MSL3</accession>
<evidence type="ECO:0000313" key="2">
    <source>
        <dbReference type="EMBL" id="EDS04733.1"/>
    </source>
</evidence>
<comment type="caution">
    <text evidence="2">The sequence shown here is derived from an EMBL/GenBank/DDBJ whole genome shotgun (WGS) entry which is preliminary data.</text>
</comment>
<dbReference type="GO" id="GO:0005524">
    <property type="term" value="F:ATP binding"/>
    <property type="evidence" value="ECO:0007669"/>
    <property type="project" value="InterPro"/>
</dbReference>
<dbReference type="Gene3D" id="3.40.50.300">
    <property type="entry name" value="P-loop containing nucleotide triphosphate hydrolases"/>
    <property type="match status" value="1"/>
</dbReference>
<protein>
    <submittedName>
        <fullName evidence="2">Phosphoribulokinase/uridine kinase family protein</fullName>
    </submittedName>
</protein>
<dbReference type="CDD" id="cd02028">
    <property type="entry name" value="UMPK_like"/>
    <property type="match status" value="1"/>
</dbReference>
<reference evidence="2" key="1">
    <citation type="submission" date="2007-10" db="EMBL/GenBank/DDBJ databases">
        <authorList>
            <person name="Fulton L."/>
            <person name="Clifton S."/>
            <person name="Fulton B."/>
            <person name="Xu J."/>
            <person name="Minx P."/>
            <person name="Pepin K.H."/>
            <person name="Johnson M."/>
            <person name="Thiruvilangam P."/>
            <person name="Bhonagiri V."/>
            <person name="Nash W.E."/>
            <person name="Mardis E.R."/>
            <person name="Wilson R.K."/>
        </authorList>
    </citation>
    <scope>NUCLEOTIDE SEQUENCE [LARGE SCALE GENOMIC DNA]</scope>
    <source>
        <strain evidence="2">DSM 17216</strain>
    </source>
</reference>
<keyword evidence="3" id="KW-1185">Reference proteome</keyword>
<dbReference type="eggNOG" id="COG0572">
    <property type="taxonomic scope" value="Bacteria"/>
</dbReference>
<reference evidence="2" key="2">
    <citation type="submission" date="2013-09" db="EMBL/GenBank/DDBJ databases">
        <title>Draft genome sequence of Alistipes putredinis (DSM 17216).</title>
        <authorList>
            <person name="Sudarsanam P."/>
            <person name="Ley R."/>
            <person name="Guruge J."/>
            <person name="Turnbaugh P.J."/>
            <person name="Mahowald M."/>
            <person name="Liep D."/>
            <person name="Gordon J."/>
        </authorList>
    </citation>
    <scope>NUCLEOTIDE SEQUENCE</scope>
    <source>
        <strain evidence="2">DSM 17216</strain>
    </source>
</reference>
<dbReference type="PRINTS" id="PR00988">
    <property type="entry name" value="URIDINKINASE"/>
</dbReference>
<dbReference type="GO" id="GO:0016301">
    <property type="term" value="F:kinase activity"/>
    <property type="evidence" value="ECO:0007669"/>
    <property type="project" value="UniProtKB-KW"/>
</dbReference>
<evidence type="ECO:0000259" key="1">
    <source>
        <dbReference type="Pfam" id="PF00485"/>
    </source>
</evidence>
<dbReference type="PANTHER" id="PTHR10285">
    <property type="entry name" value="URIDINE KINASE"/>
    <property type="match status" value="1"/>
</dbReference>
<dbReference type="SUPFAM" id="SSF55186">
    <property type="entry name" value="ThrRS/AlaRS common domain"/>
    <property type="match status" value="1"/>
</dbReference>
<dbReference type="HOGENOM" id="CLU_023775_1_0_10"/>
<dbReference type="eggNOG" id="COG0441">
    <property type="taxonomic scope" value="Bacteria"/>
</dbReference>
<name>B0MSL3_9BACT</name>
<dbReference type="Pfam" id="PF00485">
    <property type="entry name" value="PRK"/>
    <property type="match status" value="1"/>
</dbReference>
<dbReference type="InterPro" id="IPR018163">
    <property type="entry name" value="Thr/Ala-tRNA-synth_IIc_edit"/>
</dbReference>
<dbReference type="SUPFAM" id="SSF52540">
    <property type="entry name" value="P-loop containing nucleoside triphosphate hydrolases"/>
    <property type="match status" value="1"/>
</dbReference>
<dbReference type="InterPro" id="IPR027417">
    <property type="entry name" value="P-loop_NTPase"/>
</dbReference>
<sequence length="561" mass="64016">MNKNMSDTLPVICENAGRTIEVAMGTTLLEVERQLRLDGPHPFLAAYVNNRIKELNYRIYKPVTVRFIDITSFEGIRVYQRTISFILQKAVRELFPDRTLYIRHSLGASGFYCEISGFGPIPAEHLDAIKARMRGIIDRNLPIQGVKMLTDTARKIYEGFGMADKIALLDSRPRLYSKIYTIDSLPGYFYGALTPSTGYTPQFDLHPYYNGFFIALPLRTDPTRLQQSVHQEKMFDVFHQYQSWVEIMGVPTVGQLNSKVLAGDASELIKIAEAFHENKLAQVAGCVAEANRERGVRLVLISGPSSSGKTTFAKRLGVQLRVLGLNPVLISLDDYFVDREKTPRDEKGEYDYEALEAIDLEQFNDHLKRLERGESVDIPRYDFISGTRQWHDNPLQLDERSVLIVEGIHGLNPALTPGVPESRKFKIYVSCFTSVALDNVSRIATSDNRLLRRLTRDYRTRGNDALSTLARWESVRRGEEKHIFPYQENADVMFNSSLFYEISVLRRFAEPILREVPDTVPEYGEAKRMLKFLDNFIPISPEEIPPTSLLREFIGGSSFKY</sequence>
<proteinExistence type="predicted"/>
<dbReference type="Gene3D" id="3.30.980.10">
    <property type="entry name" value="Threonyl-trna Synthetase, Chain A, domain 2"/>
    <property type="match status" value="1"/>
</dbReference>
<gene>
    <name evidence="2" type="ORF">ALIPUT_00606</name>
</gene>
<dbReference type="InterPro" id="IPR006083">
    <property type="entry name" value="PRK/URK"/>
</dbReference>
<dbReference type="AlphaFoldDB" id="B0MSL3"/>
<organism evidence="2 3">
    <name type="scientific">Alistipes putredinis DSM 17216</name>
    <dbReference type="NCBI Taxonomy" id="445970"/>
    <lineage>
        <taxon>Bacteria</taxon>
        <taxon>Pseudomonadati</taxon>
        <taxon>Bacteroidota</taxon>
        <taxon>Bacteroidia</taxon>
        <taxon>Bacteroidales</taxon>
        <taxon>Rikenellaceae</taxon>
        <taxon>Alistipes</taxon>
    </lineage>
</organism>
<evidence type="ECO:0000313" key="3">
    <source>
        <dbReference type="Proteomes" id="UP000005819"/>
    </source>
</evidence>
<dbReference type="Proteomes" id="UP000005819">
    <property type="component" value="Unassembled WGS sequence"/>
</dbReference>
<dbReference type="EMBL" id="ABFK02000016">
    <property type="protein sequence ID" value="EDS04733.1"/>
    <property type="molecule type" value="Genomic_DNA"/>
</dbReference>
<feature type="domain" description="Phosphoribulokinase/uridine kinase" evidence="1">
    <location>
        <begin position="301"/>
        <end position="496"/>
    </location>
</feature>